<dbReference type="SUPFAM" id="SSF46785">
    <property type="entry name" value="Winged helix' DNA-binding domain"/>
    <property type="match status" value="1"/>
</dbReference>
<dbReference type="KEGG" id="gaw:V144x_21730"/>
<dbReference type="InterPro" id="IPR039422">
    <property type="entry name" value="MarR/SlyA-like"/>
</dbReference>
<dbReference type="PANTHER" id="PTHR33164:SF105">
    <property type="entry name" value="TRANSCRIPTIONAL REPRESSOR PROTEIN-RELATED"/>
    <property type="match status" value="1"/>
</dbReference>
<protein>
    <submittedName>
        <fullName evidence="2">MarR family protein</fullName>
    </submittedName>
</protein>
<dbReference type="RefSeq" id="WP_144985125.1">
    <property type="nucleotide sequence ID" value="NZ_CP037920.1"/>
</dbReference>
<accession>A0A517VUN4</accession>
<dbReference type="Proteomes" id="UP000318704">
    <property type="component" value="Chromosome"/>
</dbReference>
<evidence type="ECO:0000313" key="3">
    <source>
        <dbReference type="Proteomes" id="UP000318704"/>
    </source>
</evidence>
<name>A0A517VUN4_9PLAN</name>
<dbReference type="GO" id="GO:0003700">
    <property type="term" value="F:DNA-binding transcription factor activity"/>
    <property type="evidence" value="ECO:0007669"/>
    <property type="project" value="InterPro"/>
</dbReference>
<organism evidence="2 3">
    <name type="scientific">Gimesia aquarii</name>
    <dbReference type="NCBI Taxonomy" id="2527964"/>
    <lineage>
        <taxon>Bacteria</taxon>
        <taxon>Pseudomonadati</taxon>
        <taxon>Planctomycetota</taxon>
        <taxon>Planctomycetia</taxon>
        <taxon>Planctomycetales</taxon>
        <taxon>Planctomycetaceae</taxon>
        <taxon>Gimesia</taxon>
    </lineage>
</organism>
<dbReference type="InterPro" id="IPR000835">
    <property type="entry name" value="HTH_MarR-typ"/>
</dbReference>
<proteinExistence type="predicted"/>
<dbReference type="GO" id="GO:0006950">
    <property type="term" value="P:response to stress"/>
    <property type="evidence" value="ECO:0007669"/>
    <property type="project" value="TreeGrafter"/>
</dbReference>
<evidence type="ECO:0000259" key="1">
    <source>
        <dbReference type="PROSITE" id="PS50995"/>
    </source>
</evidence>
<dbReference type="Pfam" id="PF12802">
    <property type="entry name" value="MarR_2"/>
    <property type="match status" value="1"/>
</dbReference>
<feature type="domain" description="HTH marR-type" evidence="1">
    <location>
        <begin position="15"/>
        <end position="146"/>
    </location>
</feature>
<dbReference type="SMART" id="SM00347">
    <property type="entry name" value="HTH_MARR"/>
    <property type="match status" value="1"/>
</dbReference>
<reference evidence="2 3" key="1">
    <citation type="submission" date="2019-03" db="EMBL/GenBank/DDBJ databases">
        <title>Deep-cultivation of Planctomycetes and their phenomic and genomic characterization uncovers novel biology.</title>
        <authorList>
            <person name="Wiegand S."/>
            <person name="Jogler M."/>
            <person name="Boedeker C."/>
            <person name="Pinto D."/>
            <person name="Vollmers J."/>
            <person name="Rivas-Marin E."/>
            <person name="Kohn T."/>
            <person name="Peeters S.H."/>
            <person name="Heuer A."/>
            <person name="Rast P."/>
            <person name="Oberbeckmann S."/>
            <person name="Bunk B."/>
            <person name="Jeske O."/>
            <person name="Meyerdierks A."/>
            <person name="Storesund J.E."/>
            <person name="Kallscheuer N."/>
            <person name="Luecker S."/>
            <person name="Lage O.M."/>
            <person name="Pohl T."/>
            <person name="Merkel B.J."/>
            <person name="Hornburger P."/>
            <person name="Mueller R.-W."/>
            <person name="Bruemmer F."/>
            <person name="Labrenz M."/>
            <person name="Spormann A.M."/>
            <person name="Op den Camp H."/>
            <person name="Overmann J."/>
            <person name="Amann R."/>
            <person name="Jetten M.S.M."/>
            <person name="Mascher T."/>
            <person name="Medema M.H."/>
            <person name="Devos D.P."/>
            <person name="Kaster A.-K."/>
            <person name="Ovreas L."/>
            <person name="Rohde M."/>
            <person name="Galperin M.Y."/>
            <person name="Jogler C."/>
        </authorList>
    </citation>
    <scope>NUCLEOTIDE SEQUENCE [LARGE SCALE GENOMIC DNA]</scope>
    <source>
        <strain evidence="2 3">V144</strain>
    </source>
</reference>
<evidence type="ECO:0000313" key="2">
    <source>
        <dbReference type="EMBL" id="QDT96715.1"/>
    </source>
</evidence>
<dbReference type="InterPro" id="IPR036390">
    <property type="entry name" value="WH_DNA-bd_sf"/>
</dbReference>
<gene>
    <name evidence="2" type="ORF">V144x_21730</name>
</gene>
<dbReference type="PROSITE" id="PS50995">
    <property type="entry name" value="HTH_MARR_2"/>
    <property type="match status" value="1"/>
</dbReference>
<dbReference type="PANTHER" id="PTHR33164">
    <property type="entry name" value="TRANSCRIPTIONAL REGULATOR, MARR FAMILY"/>
    <property type="match status" value="1"/>
</dbReference>
<dbReference type="AlphaFoldDB" id="A0A517VUN4"/>
<sequence length="148" mass="16783">MSNRKKSLGAELIPQSCIALRMRLANRVITKIYDDALRPLKLRVPQLAMLAFAEEQGQLRQADICSQLQLDDSTLSRNLDRMQSNGWLEETIGEDAREHPYQLTTEGRKLLNQAIPLWSEAQQKARELLGKSGVETLQSFARQQGFGM</sequence>
<dbReference type="EMBL" id="CP037920">
    <property type="protein sequence ID" value="QDT96715.1"/>
    <property type="molecule type" value="Genomic_DNA"/>
</dbReference>
<dbReference type="InterPro" id="IPR036388">
    <property type="entry name" value="WH-like_DNA-bd_sf"/>
</dbReference>
<dbReference type="Gene3D" id="1.10.10.10">
    <property type="entry name" value="Winged helix-like DNA-binding domain superfamily/Winged helix DNA-binding domain"/>
    <property type="match status" value="1"/>
</dbReference>